<keyword evidence="2" id="KW-1185">Reference proteome</keyword>
<reference evidence="1 2" key="1">
    <citation type="submission" date="2021-01" db="EMBL/GenBank/DDBJ databases">
        <title>Genomic Encyclopedia of Type Strains, Phase IV (KMG-IV): sequencing the most valuable type-strain genomes for metagenomic binning, comparative biology and taxonomic classification.</title>
        <authorList>
            <person name="Goeker M."/>
        </authorList>
    </citation>
    <scope>NUCLEOTIDE SEQUENCE [LARGE SCALE GENOMIC DNA]</scope>
    <source>
        <strain evidence="1 2">DSM 28236</strain>
    </source>
</reference>
<gene>
    <name evidence="1" type="ORF">JOD45_001930</name>
</gene>
<dbReference type="EMBL" id="JAFBER010000011">
    <property type="protein sequence ID" value="MBM7645711.1"/>
    <property type="molecule type" value="Genomic_DNA"/>
</dbReference>
<organism evidence="1 2">
    <name type="scientific">Scopulibacillus daqui</name>
    <dbReference type="NCBI Taxonomy" id="1469162"/>
    <lineage>
        <taxon>Bacteria</taxon>
        <taxon>Bacillati</taxon>
        <taxon>Bacillota</taxon>
        <taxon>Bacilli</taxon>
        <taxon>Bacillales</taxon>
        <taxon>Sporolactobacillaceae</taxon>
        <taxon>Scopulibacillus</taxon>
    </lineage>
</organism>
<accession>A0ABS2Q0Q2</accession>
<proteinExistence type="predicted"/>
<dbReference type="RefSeq" id="WP_205003631.1">
    <property type="nucleotide sequence ID" value="NZ_JAFBER010000011.1"/>
</dbReference>
<evidence type="ECO:0000313" key="1">
    <source>
        <dbReference type="EMBL" id="MBM7645711.1"/>
    </source>
</evidence>
<comment type="caution">
    <text evidence="1">The sequence shown here is derived from an EMBL/GenBank/DDBJ whole genome shotgun (WGS) entry which is preliminary data.</text>
</comment>
<protein>
    <submittedName>
        <fullName evidence="1">Uncharacterized protein</fullName>
    </submittedName>
</protein>
<dbReference type="Proteomes" id="UP000808914">
    <property type="component" value="Unassembled WGS sequence"/>
</dbReference>
<sequence length="92" mass="11102">MKRIVSFKVSTPQVKLVDLIDFYFYSMNAGQTIYLFYKGRTCKIERMTELICFFLTAEEREMLVIVEGPHAKRWMKTLRYYMHARNMFKKIG</sequence>
<name>A0ABS2Q0Q2_9BACL</name>
<evidence type="ECO:0000313" key="2">
    <source>
        <dbReference type="Proteomes" id="UP000808914"/>
    </source>
</evidence>